<proteinExistence type="predicted"/>
<accession>A0A226X3V9</accession>
<dbReference type="SUPFAM" id="SSF55785">
    <property type="entry name" value="PYP-like sensor domain (PAS domain)"/>
    <property type="match status" value="1"/>
</dbReference>
<evidence type="ECO:0000256" key="1">
    <source>
        <dbReference type="SAM" id="MobiDB-lite"/>
    </source>
</evidence>
<dbReference type="Gene3D" id="3.30.70.270">
    <property type="match status" value="1"/>
</dbReference>
<dbReference type="Pfam" id="PF12860">
    <property type="entry name" value="PAS_7"/>
    <property type="match status" value="1"/>
</dbReference>
<dbReference type="InterPro" id="IPR052155">
    <property type="entry name" value="Biofilm_reg_signaling"/>
</dbReference>
<dbReference type="InterPro" id="IPR035965">
    <property type="entry name" value="PAS-like_dom_sf"/>
</dbReference>
<dbReference type="OrthoDB" id="9813903at2"/>
<dbReference type="PANTHER" id="PTHR44757">
    <property type="entry name" value="DIGUANYLATE CYCLASE DGCP"/>
    <property type="match status" value="1"/>
</dbReference>
<dbReference type="EMBL" id="MTHB01000096">
    <property type="protein sequence ID" value="OXC77697.1"/>
    <property type="molecule type" value="Genomic_DNA"/>
</dbReference>
<evidence type="ECO:0000313" key="5">
    <source>
        <dbReference type="Proteomes" id="UP000214720"/>
    </source>
</evidence>
<dbReference type="NCBIfam" id="TIGR00254">
    <property type="entry name" value="GGDEF"/>
    <property type="match status" value="1"/>
</dbReference>
<sequence>MNVIHSPCAQVAELDEPMRTRKELVRELTVQRDRLTTALESMPQGICMVDETGRLTICNRHFLEMLQLPANAFDDGKTYVDVLSGSPVFGEHIECPVRPYAAEYFAMVWSNGPANVQQQWFDDRVMSITHQPLATGGFIETFDDVTELRRADARIAHMAMHDALTELPNRALLRQRIEETLLHGDPAGFALLYVDLDRFKNVNDTLGHPIGDALLQQVAARLTQQLPTSALVARIGGDEFAVLMRSDTGRGQIAMLAERLICGVSDPYTIEGHDIVIGTSVGIAIAPEHGDDWAALAKHADLALYEAKSAGRGCYRFFEAKLEHSMQAHRALALELHQAIGRHEFELCYQPLINLHPQRINGFEALLRWRNPKRGIVGAGEFVPLAEELSLIVPIGEWVLRHACWRATRWPEPLRVSVNLSAAQFQGDGLVDTVASALRESGLAPHRLELEITESMLLENTEAVLAVLHRLRRIGVSISMDDFGTGYSSLSYVTMFPFDRIKIDQSFTKGIDERPEAGAVIRAVTGLCASLGIVSTAEGVETIAQLDFLSRAGCDEAQGYLFSRPRPEQEIARFLASWEPGESRRAPILSEAGTDPHAEQDDLS</sequence>
<dbReference type="Pfam" id="PF00990">
    <property type="entry name" value="GGDEF"/>
    <property type="match status" value="1"/>
</dbReference>
<dbReference type="AlphaFoldDB" id="A0A226X3V9"/>
<evidence type="ECO:0000313" key="4">
    <source>
        <dbReference type="EMBL" id="OXC77697.1"/>
    </source>
</evidence>
<dbReference type="SMART" id="SM00091">
    <property type="entry name" value="PAS"/>
    <property type="match status" value="1"/>
</dbReference>
<feature type="region of interest" description="Disordered" evidence="1">
    <location>
        <begin position="585"/>
        <end position="604"/>
    </location>
</feature>
<dbReference type="PROSITE" id="PS50883">
    <property type="entry name" value="EAL"/>
    <property type="match status" value="1"/>
</dbReference>
<evidence type="ECO:0000259" key="3">
    <source>
        <dbReference type="PROSITE" id="PS50887"/>
    </source>
</evidence>
<dbReference type="Gene3D" id="3.20.20.450">
    <property type="entry name" value="EAL domain"/>
    <property type="match status" value="1"/>
</dbReference>
<dbReference type="SMART" id="SM00267">
    <property type="entry name" value="GGDEF"/>
    <property type="match status" value="1"/>
</dbReference>
<feature type="compositionally biased region" description="Basic and acidic residues" evidence="1">
    <location>
        <begin position="594"/>
        <end position="604"/>
    </location>
</feature>
<dbReference type="RefSeq" id="WP_089161329.1">
    <property type="nucleotide sequence ID" value="NZ_MTHB01000096.1"/>
</dbReference>
<feature type="domain" description="EAL" evidence="2">
    <location>
        <begin position="329"/>
        <end position="579"/>
    </location>
</feature>
<comment type="caution">
    <text evidence="4">The sequence shown here is derived from an EMBL/GenBank/DDBJ whole genome shotgun (WGS) entry which is preliminary data.</text>
</comment>
<protein>
    <submittedName>
        <fullName evidence="4">Diguanylate cyclase/phosphodiesterase (GGDEF &amp; EAL domains) with PAS/PAC sensor(S)</fullName>
    </submittedName>
</protein>
<reference evidence="5" key="1">
    <citation type="submission" date="2017-01" db="EMBL/GenBank/DDBJ databases">
        <title>Genome Analysis of Deinococcus marmoris KOPRI26562.</title>
        <authorList>
            <person name="Kim J.H."/>
            <person name="Oh H.-M."/>
        </authorList>
    </citation>
    <scope>NUCLEOTIDE SEQUENCE [LARGE SCALE GENOMIC DNA]</scope>
    <source>
        <strain evidence="5">PAMC 26633</strain>
    </source>
</reference>
<dbReference type="PROSITE" id="PS50887">
    <property type="entry name" value="GGDEF"/>
    <property type="match status" value="1"/>
</dbReference>
<organism evidence="4 5">
    <name type="scientific">Caballeronia sordidicola</name>
    <name type="common">Burkholderia sordidicola</name>
    <dbReference type="NCBI Taxonomy" id="196367"/>
    <lineage>
        <taxon>Bacteria</taxon>
        <taxon>Pseudomonadati</taxon>
        <taxon>Pseudomonadota</taxon>
        <taxon>Betaproteobacteria</taxon>
        <taxon>Burkholderiales</taxon>
        <taxon>Burkholderiaceae</taxon>
        <taxon>Caballeronia</taxon>
    </lineage>
</organism>
<dbReference type="SUPFAM" id="SSF55073">
    <property type="entry name" value="Nucleotide cyclase"/>
    <property type="match status" value="1"/>
</dbReference>
<name>A0A226X3V9_CABSO</name>
<dbReference type="InterPro" id="IPR001633">
    <property type="entry name" value="EAL_dom"/>
</dbReference>
<dbReference type="PANTHER" id="PTHR44757:SF2">
    <property type="entry name" value="BIOFILM ARCHITECTURE MAINTENANCE PROTEIN MBAA"/>
    <property type="match status" value="1"/>
</dbReference>
<dbReference type="Pfam" id="PF00563">
    <property type="entry name" value="EAL"/>
    <property type="match status" value="1"/>
</dbReference>
<dbReference type="CDD" id="cd01948">
    <property type="entry name" value="EAL"/>
    <property type="match status" value="1"/>
</dbReference>
<dbReference type="InterPro" id="IPR035919">
    <property type="entry name" value="EAL_sf"/>
</dbReference>
<dbReference type="Proteomes" id="UP000214720">
    <property type="component" value="Unassembled WGS sequence"/>
</dbReference>
<dbReference type="InterPro" id="IPR043128">
    <property type="entry name" value="Rev_trsase/Diguanyl_cyclase"/>
</dbReference>
<evidence type="ECO:0000259" key="2">
    <source>
        <dbReference type="PROSITE" id="PS50883"/>
    </source>
</evidence>
<dbReference type="SMART" id="SM00052">
    <property type="entry name" value="EAL"/>
    <property type="match status" value="1"/>
</dbReference>
<feature type="domain" description="GGDEF" evidence="3">
    <location>
        <begin position="187"/>
        <end position="320"/>
    </location>
</feature>
<dbReference type="InterPro" id="IPR000014">
    <property type="entry name" value="PAS"/>
</dbReference>
<dbReference type="InterPro" id="IPR029787">
    <property type="entry name" value="Nucleotide_cyclase"/>
</dbReference>
<dbReference type="InterPro" id="IPR000160">
    <property type="entry name" value="GGDEF_dom"/>
</dbReference>
<dbReference type="Gene3D" id="3.30.450.20">
    <property type="entry name" value="PAS domain"/>
    <property type="match status" value="1"/>
</dbReference>
<gene>
    <name evidence="4" type="ORF">BSU04_15775</name>
</gene>
<dbReference type="CDD" id="cd01949">
    <property type="entry name" value="GGDEF"/>
    <property type="match status" value="1"/>
</dbReference>
<dbReference type="SUPFAM" id="SSF141868">
    <property type="entry name" value="EAL domain-like"/>
    <property type="match status" value="1"/>
</dbReference>